<dbReference type="AlphaFoldDB" id="A0A7T2W296"/>
<reference evidence="3 4" key="1">
    <citation type="submission" date="2020-12" db="EMBL/GenBank/DDBJ databases">
        <title>FDA dAtabase for Regulatory Grade micrObial Sequences (FDA-ARGOS): Supporting development and validation of Infectious Disease Dx tests.</title>
        <authorList>
            <person name="Sproer C."/>
            <person name="Gronow S."/>
            <person name="Severitt S."/>
            <person name="Schroder I."/>
            <person name="Tallon L."/>
            <person name="Sadzewicz L."/>
            <person name="Zhao X."/>
            <person name="Boylan J."/>
            <person name="Ott S."/>
            <person name="Bowen H."/>
            <person name="Vavikolanu K."/>
            <person name="Mehta A."/>
            <person name="Aluvathingal J."/>
            <person name="Nadendla S."/>
            <person name="Lowell S."/>
            <person name="Myers T."/>
            <person name="Yan Y."/>
            <person name="Sichtig H."/>
        </authorList>
    </citation>
    <scope>NUCLEOTIDE SEQUENCE [LARGE SCALE GENOMIC DNA]</scope>
    <source>
        <strain evidence="3 4">FDAARGOS_909</strain>
    </source>
</reference>
<evidence type="ECO:0000313" key="3">
    <source>
        <dbReference type="EMBL" id="QPS09950.1"/>
    </source>
</evidence>
<dbReference type="RefSeq" id="WP_183018893.1">
    <property type="nucleotide sequence ID" value="NZ_CP065668.1"/>
</dbReference>
<keyword evidence="1" id="KW-0479">Metal-binding</keyword>
<keyword evidence="1" id="KW-0862">Zinc</keyword>
<dbReference type="GO" id="GO:0008270">
    <property type="term" value="F:zinc ion binding"/>
    <property type="evidence" value="ECO:0007669"/>
    <property type="project" value="UniProtKB-KW"/>
</dbReference>
<name>A0A7T2W296_DELAC</name>
<protein>
    <submittedName>
        <fullName evidence="3">SWIM zinc finger family protein</fullName>
    </submittedName>
</protein>
<evidence type="ECO:0000256" key="1">
    <source>
        <dbReference type="PROSITE-ProRule" id="PRU00325"/>
    </source>
</evidence>
<dbReference type="PROSITE" id="PS50966">
    <property type="entry name" value="ZF_SWIM"/>
    <property type="match status" value="1"/>
</dbReference>
<organism evidence="3 4">
    <name type="scientific">Delftia acidovorans</name>
    <name type="common">Pseudomonas acidovorans</name>
    <name type="synonym">Comamonas acidovorans</name>
    <dbReference type="NCBI Taxonomy" id="80866"/>
    <lineage>
        <taxon>Bacteria</taxon>
        <taxon>Pseudomonadati</taxon>
        <taxon>Pseudomonadota</taxon>
        <taxon>Betaproteobacteria</taxon>
        <taxon>Burkholderiales</taxon>
        <taxon>Comamonadaceae</taxon>
        <taxon>Delftia</taxon>
    </lineage>
</organism>
<dbReference type="Proteomes" id="UP000594778">
    <property type="component" value="Chromosome"/>
</dbReference>
<sequence length="471" mass="49350">MTELAYAYLTPSGFVQQQGRADLSLATSGGVAPAGAVAHPFFFSGFVEHPAVVAQALLMVARVARTRFYVPPNTLAAVLRAADPVVTSTPQGLRFESFSVCCGAYARLDVDAAALDAVHSAAGVTNVDVNPPLRQALAGLRASEPLHLSVGSEELRVATLAGTVVEEKVPLPGRWLKGFAETQMLSAGMALRHELEGPALRQFVQALPRASATKTVMWATRAARSLRLASQPAPGAVCVAGPERLRVLEPLLRFATALRAYGPDAEAGSAPLASAWVLELPGARLTLGLSPEKARGFSGEGSVLHLLAGGDASEDADFISTLLAFEPRIDMACLAARAMLPLPQVASALSVLASSGQVGFDLAAGAYFHRPLPVQAGQLNALHPRLADARRLVAEGRVTPQGEGRFAVQSGAQPSAHASEQFYRVVLGPEAGQDRCTCPWYAKYQGTRGPCKHTLAARISIDPLNAHGVAA</sequence>
<dbReference type="InterPro" id="IPR007527">
    <property type="entry name" value="Znf_SWIM"/>
</dbReference>
<feature type="domain" description="SWIM-type" evidence="2">
    <location>
        <begin position="423"/>
        <end position="462"/>
    </location>
</feature>
<proteinExistence type="predicted"/>
<evidence type="ECO:0000259" key="2">
    <source>
        <dbReference type="PROSITE" id="PS50966"/>
    </source>
</evidence>
<dbReference type="EMBL" id="CP065668">
    <property type="protein sequence ID" value="QPS09950.1"/>
    <property type="molecule type" value="Genomic_DNA"/>
</dbReference>
<evidence type="ECO:0000313" key="4">
    <source>
        <dbReference type="Proteomes" id="UP000594778"/>
    </source>
</evidence>
<gene>
    <name evidence="3" type="ORF">I6G66_08095</name>
</gene>
<dbReference type="Pfam" id="PF04434">
    <property type="entry name" value="SWIM"/>
    <property type="match status" value="1"/>
</dbReference>
<accession>A0A7T2W296</accession>
<keyword evidence="1" id="KW-0863">Zinc-finger</keyword>